<dbReference type="GO" id="GO:0016740">
    <property type="term" value="F:transferase activity"/>
    <property type="evidence" value="ECO:0007669"/>
    <property type="project" value="UniProtKB-KW"/>
</dbReference>
<reference evidence="11 12" key="1">
    <citation type="submission" date="2024-01" db="EMBL/GenBank/DDBJ databases">
        <title>A draft genome for the cacao thread blight pathogen Marasmiellus scandens.</title>
        <authorList>
            <person name="Baruah I.K."/>
            <person name="Leung J."/>
            <person name="Bukari Y."/>
            <person name="Amoako-Attah I."/>
            <person name="Meinhardt L.W."/>
            <person name="Bailey B.A."/>
            <person name="Cohen S.P."/>
        </authorList>
    </citation>
    <scope>NUCLEOTIDE SEQUENCE [LARGE SCALE GENOMIC DNA]</scope>
    <source>
        <strain evidence="11 12">GH-19</strain>
    </source>
</reference>
<evidence type="ECO:0000259" key="10">
    <source>
        <dbReference type="Pfam" id="PF23358"/>
    </source>
</evidence>
<keyword evidence="5 8" id="KW-0256">Endoplasmic reticulum</keyword>
<dbReference type="InterPro" id="IPR005013">
    <property type="entry name" value="DDOST_48_kDa_subunit"/>
</dbReference>
<comment type="caution">
    <text evidence="11">The sequence shown here is derived from an EMBL/GenBank/DDBJ whole genome shotgun (WGS) entry which is preliminary data.</text>
</comment>
<dbReference type="EMBL" id="JBANRG010000035">
    <property type="protein sequence ID" value="KAK7449722.1"/>
    <property type="molecule type" value="Genomic_DNA"/>
</dbReference>
<evidence type="ECO:0000256" key="6">
    <source>
        <dbReference type="ARBA" id="ARBA00022989"/>
    </source>
</evidence>
<sequence>MSRTTMLSFYTFILLIFGLASVLDAKSSSGNSVLVILDPARRPDYSIFFNGLQEKGYDLTFRAPKDEAPALIEDDIPSFAHVIFFASDKHFAKDITPQTLVQLLSSNTNLLIALGQKQNLLTSLAPEFSLILPPPGSSLVSYFPERKEPNTVVPIEVPSSSKILSSTSSPVWFSGVPFALGNNPLVFPILTAPAEGFAADSEGSTADALADAADKGGEGLWAGSQLATVAGFQALGGARAAWVGGPELFSDEFAKKEISKGVKSGNQQAAADIAAWTFQENLVLRIDSTTHHLVNTSFPKEHYTTNDIVEFVAQISRYNPSKDKWEPFSGIDDLQLEFTMLDPHIRTALPAVRGSSGKYAVTFRVPDRHGVFKFVVDYKRKGWTHLHSSTTVPVVPPRHDGYPRFLSAAWPYYVGAISTSVGFFLFSALYLAGDARETNLKKTKGGKAQ</sequence>
<comment type="function">
    <text evidence="8">Subunit of the oligosaccharyl transferase (OST) complex that catalyzes the initial transfer of a defined glycan (Glc(3)Man(9)GlcNAc(2) in eukaryotes) from the lipid carrier dolichol-pyrophosphate to an asparagine residue within an Asn-X-Ser/Thr consensus motif in nascent polypeptide chains, the first step in protein N-glycosylation. N-glycosylation occurs cotranslationally and the complex associates with the Sec61 complex at the channel-forming translocon complex that mediates protein translocation across the endoplasmic reticulum (ER).</text>
</comment>
<keyword evidence="6 8" id="KW-1133">Transmembrane helix</keyword>
<evidence type="ECO:0000256" key="5">
    <source>
        <dbReference type="ARBA" id="ARBA00022824"/>
    </source>
</evidence>
<evidence type="ECO:0000256" key="3">
    <source>
        <dbReference type="ARBA" id="ARBA00008743"/>
    </source>
</evidence>
<feature type="chain" id="PRO_5045007249" description="Dolichyl-diphosphooligosaccharide--protein glycosyltransferase subunit WBP1" evidence="8">
    <location>
        <begin position="26"/>
        <end position="449"/>
    </location>
</feature>
<keyword evidence="4 8" id="KW-0812">Transmembrane</keyword>
<evidence type="ECO:0000313" key="11">
    <source>
        <dbReference type="EMBL" id="KAK7449722.1"/>
    </source>
</evidence>
<keyword evidence="8" id="KW-0732">Signal</keyword>
<feature type="transmembrane region" description="Helical" evidence="8">
    <location>
        <begin position="410"/>
        <end position="432"/>
    </location>
</feature>
<feature type="signal peptide" evidence="8">
    <location>
        <begin position="1"/>
        <end position="25"/>
    </location>
</feature>
<comment type="subunit">
    <text evidence="8">Component of the oligosaccharyltransferase (OST) complex.</text>
</comment>
<comment type="pathway">
    <text evidence="2 8">Protein modification; protein glycosylation.</text>
</comment>
<proteinExistence type="inferred from homology"/>
<feature type="domain" description="OST48 N-terminal" evidence="9">
    <location>
        <begin position="33"/>
        <end position="277"/>
    </location>
</feature>
<evidence type="ECO:0000256" key="2">
    <source>
        <dbReference type="ARBA" id="ARBA00004922"/>
    </source>
</evidence>
<comment type="subcellular location">
    <subcellularLocation>
        <location evidence="8">Endoplasmic reticulum membrane</location>
        <topology evidence="8">Single-pass type I membrane protein</topology>
    </subcellularLocation>
    <subcellularLocation>
        <location evidence="1">Membrane</location>
        <topology evidence="1">Single-pass type I membrane protein</topology>
    </subcellularLocation>
</comment>
<dbReference type="PANTHER" id="PTHR10830">
    <property type="entry name" value="DOLICHYL-DIPHOSPHOOLIGOSACCHARIDE--PROTEIN GLYCOSYLTRANSFERASE 48 KDA SUBUNIT"/>
    <property type="match status" value="1"/>
</dbReference>
<organism evidence="11 12">
    <name type="scientific">Marasmiellus scandens</name>
    <dbReference type="NCBI Taxonomy" id="2682957"/>
    <lineage>
        <taxon>Eukaryota</taxon>
        <taxon>Fungi</taxon>
        <taxon>Dikarya</taxon>
        <taxon>Basidiomycota</taxon>
        <taxon>Agaricomycotina</taxon>
        <taxon>Agaricomycetes</taxon>
        <taxon>Agaricomycetidae</taxon>
        <taxon>Agaricales</taxon>
        <taxon>Marasmiineae</taxon>
        <taxon>Omphalotaceae</taxon>
        <taxon>Marasmiellus</taxon>
    </lineage>
</organism>
<evidence type="ECO:0000256" key="8">
    <source>
        <dbReference type="RuleBase" id="RU361142"/>
    </source>
</evidence>
<evidence type="ECO:0000256" key="4">
    <source>
        <dbReference type="ARBA" id="ARBA00022692"/>
    </source>
</evidence>
<dbReference type="Pfam" id="PF03345">
    <property type="entry name" value="OST48_N"/>
    <property type="match status" value="1"/>
</dbReference>
<keyword evidence="11" id="KW-0808">Transferase</keyword>
<dbReference type="InterPro" id="IPR055459">
    <property type="entry name" value="OST48_MD"/>
</dbReference>
<dbReference type="PANTHER" id="PTHR10830:SF0">
    <property type="entry name" value="DOLICHYL-DIPHOSPHOOLIGOSACCHARIDE--PROTEIN GLYCOSYLTRANSFERASE 48 KDA SUBUNIT"/>
    <property type="match status" value="1"/>
</dbReference>
<dbReference type="Pfam" id="PF23358">
    <property type="entry name" value="OST48_MD"/>
    <property type="match status" value="1"/>
</dbReference>
<evidence type="ECO:0000256" key="1">
    <source>
        <dbReference type="ARBA" id="ARBA00004479"/>
    </source>
</evidence>
<comment type="similarity">
    <text evidence="3 8">Belongs to the DDOST 48 kDa subunit family.</text>
</comment>
<dbReference type="InterPro" id="IPR055457">
    <property type="entry name" value="OST48_N"/>
</dbReference>
<evidence type="ECO:0000313" key="12">
    <source>
        <dbReference type="Proteomes" id="UP001498398"/>
    </source>
</evidence>
<protein>
    <recommendedName>
        <fullName evidence="8">Dolichyl-diphosphooligosaccharide--protein glycosyltransferase subunit WBP1</fullName>
        <shortName evidence="8">Oligosaccharyl transferase subunit WBP1</shortName>
    </recommendedName>
</protein>
<evidence type="ECO:0000256" key="7">
    <source>
        <dbReference type="ARBA" id="ARBA00023136"/>
    </source>
</evidence>
<feature type="domain" description="OST48 middle" evidence="10">
    <location>
        <begin position="291"/>
        <end position="432"/>
    </location>
</feature>
<accession>A0ABR1J4G1</accession>
<gene>
    <name evidence="11" type="primary">WBP1</name>
    <name evidence="11" type="ORF">VKT23_013197</name>
</gene>
<dbReference type="Proteomes" id="UP001498398">
    <property type="component" value="Unassembled WGS sequence"/>
</dbReference>
<keyword evidence="12" id="KW-1185">Reference proteome</keyword>
<name>A0ABR1J4G1_9AGAR</name>
<evidence type="ECO:0000259" key="9">
    <source>
        <dbReference type="Pfam" id="PF03345"/>
    </source>
</evidence>
<keyword evidence="7 8" id="KW-0472">Membrane</keyword>